<name>W6YM11_COCC2</name>
<dbReference type="AlphaFoldDB" id="W6YM11"/>
<protein>
    <submittedName>
        <fullName evidence="3">Uncharacterized protein</fullName>
    </submittedName>
</protein>
<dbReference type="HOGENOM" id="CLU_743953_0_0_1"/>
<dbReference type="Proteomes" id="UP000053841">
    <property type="component" value="Unassembled WGS sequence"/>
</dbReference>
<feature type="region of interest" description="Disordered" evidence="2">
    <location>
        <begin position="57"/>
        <end position="104"/>
    </location>
</feature>
<sequence>MTEDITNILTAGIAALDLKQSTQETYTVGNSASKSLSGSVSQRPIAKFTRRVRIQHVDQSRGSSVERAQSLSAKDKEKAVGDISRLRKDSHSETASDKSTTRPPLDVVQSELELLLLENKKLRKEADKSKAKWNEEISRRIEAESDLKKKEDELVACRKELESLKHQTQQLRSRTTTEQIALDGKSFPTLTGVYFTKDYEETDCVTQVTLELTPSKIFTFPAKEWMENELLYEGHDDGAIALVRLFGQLYASKCGRNRNSYTDFIDCAIWTREAILLSKMLGLELERGWAMHAEMQLIAFWLTRYLGSAGFGIRDFDDPAAYKVCPEVEERGVVRIFVSQKVCASCLGVVERVNWVVGKYGVEFEVVDGRVG</sequence>
<feature type="compositionally biased region" description="Polar residues" evidence="2">
    <location>
        <begin position="60"/>
        <end position="72"/>
    </location>
</feature>
<evidence type="ECO:0000256" key="2">
    <source>
        <dbReference type="SAM" id="MobiDB-lite"/>
    </source>
</evidence>
<dbReference type="RefSeq" id="XP_007713254.1">
    <property type="nucleotide sequence ID" value="XM_007715064.1"/>
</dbReference>
<proteinExistence type="predicted"/>
<evidence type="ECO:0000313" key="4">
    <source>
        <dbReference type="Proteomes" id="UP000053841"/>
    </source>
</evidence>
<dbReference type="OrthoDB" id="3690541at2759"/>
<dbReference type="GeneID" id="19148565"/>
<keyword evidence="4" id="KW-1185">Reference proteome</keyword>
<dbReference type="KEGG" id="bze:COCCADRAFT_37612"/>
<evidence type="ECO:0000313" key="3">
    <source>
        <dbReference type="EMBL" id="EUC32441.1"/>
    </source>
</evidence>
<keyword evidence="1" id="KW-0175">Coiled coil</keyword>
<accession>W6YM11</accession>
<gene>
    <name evidence="3" type="ORF">COCCADRAFT_37612</name>
</gene>
<reference evidence="3 4" key="1">
    <citation type="journal article" date="2013" name="PLoS Genet.">
        <title>Comparative genome structure, secondary metabolite, and effector coding capacity across Cochliobolus pathogens.</title>
        <authorList>
            <person name="Condon B.J."/>
            <person name="Leng Y."/>
            <person name="Wu D."/>
            <person name="Bushley K.E."/>
            <person name="Ohm R.A."/>
            <person name="Otillar R."/>
            <person name="Martin J."/>
            <person name="Schackwitz W."/>
            <person name="Grimwood J."/>
            <person name="MohdZainudin N."/>
            <person name="Xue C."/>
            <person name="Wang R."/>
            <person name="Manning V.A."/>
            <person name="Dhillon B."/>
            <person name="Tu Z.J."/>
            <person name="Steffenson B.J."/>
            <person name="Salamov A."/>
            <person name="Sun H."/>
            <person name="Lowry S."/>
            <person name="LaButti K."/>
            <person name="Han J."/>
            <person name="Copeland A."/>
            <person name="Lindquist E."/>
            <person name="Barry K."/>
            <person name="Schmutz J."/>
            <person name="Baker S.E."/>
            <person name="Ciuffetti L.M."/>
            <person name="Grigoriev I.V."/>
            <person name="Zhong S."/>
            <person name="Turgeon B.G."/>
        </authorList>
    </citation>
    <scope>NUCLEOTIDE SEQUENCE [LARGE SCALE GENOMIC DNA]</scope>
    <source>
        <strain evidence="3 4">26-R-13</strain>
    </source>
</reference>
<organism evidence="3 4">
    <name type="scientific">Cochliobolus carbonum (strain 26-R-13)</name>
    <name type="common">Maize leaf spot fungus</name>
    <name type="synonym">Bipolaris zeicola</name>
    <dbReference type="NCBI Taxonomy" id="930089"/>
    <lineage>
        <taxon>Eukaryota</taxon>
        <taxon>Fungi</taxon>
        <taxon>Dikarya</taxon>
        <taxon>Ascomycota</taxon>
        <taxon>Pezizomycotina</taxon>
        <taxon>Dothideomycetes</taxon>
        <taxon>Pleosporomycetidae</taxon>
        <taxon>Pleosporales</taxon>
        <taxon>Pleosporineae</taxon>
        <taxon>Pleosporaceae</taxon>
        <taxon>Bipolaris</taxon>
    </lineage>
</organism>
<feature type="coiled-coil region" evidence="1">
    <location>
        <begin position="105"/>
        <end position="174"/>
    </location>
</feature>
<dbReference type="EMBL" id="KI964633">
    <property type="protein sequence ID" value="EUC32441.1"/>
    <property type="molecule type" value="Genomic_DNA"/>
</dbReference>
<feature type="compositionally biased region" description="Basic and acidic residues" evidence="2">
    <location>
        <begin position="73"/>
        <end position="100"/>
    </location>
</feature>
<evidence type="ECO:0000256" key="1">
    <source>
        <dbReference type="SAM" id="Coils"/>
    </source>
</evidence>